<keyword evidence="3" id="KW-1185">Reference proteome</keyword>
<evidence type="ECO:0000256" key="1">
    <source>
        <dbReference type="SAM" id="MobiDB-lite"/>
    </source>
</evidence>
<reference evidence="2 3" key="1">
    <citation type="submission" date="2015-10" db="EMBL/GenBank/DDBJ databases">
        <title>Genome sequencing of Penicillium freii.</title>
        <authorList>
            <person name="Nguyen H.D."/>
            <person name="Visagie C.M."/>
            <person name="Seifert K.A."/>
        </authorList>
    </citation>
    <scope>NUCLEOTIDE SEQUENCE [LARGE SCALE GENOMIC DNA]</scope>
    <source>
        <strain evidence="2 3">DAOM 242723</strain>
    </source>
</reference>
<evidence type="ECO:0000313" key="3">
    <source>
        <dbReference type="Proteomes" id="UP000055045"/>
    </source>
</evidence>
<sequence>MHLSHHLWHYLRQGRPYIKTGQIRLVINHGSIITEIPNFYIRPQQQKAAPTGSNISQIAASTKASPHPKTAKSNSGTLHLEVRIYQPSSKHHSPQPTAHSPQSTIHNPQSTRINHSVFTSIK</sequence>
<name>A0A101M8Y8_PENFR</name>
<protein>
    <submittedName>
        <fullName evidence="2">Uncharacterized protein</fullName>
    </submittedName>
</protein>
<dbReference type="AlphaFoldDB" id="A0A101M8Y8"/>
<comment type="caution">
    <text evidence="2">The sequence shown here is derived from an EMBL/GenBank/DDBJ whole genome shotgun (WGS) entry which is preliminary data.</text>
</comment>
<gene>
    <name evidence="2" type="ORF">ACN42_g11048</name>
</gene>
<evidence type="ECO:0000313" key="2">
    <source>
        <dbReference type="EMBL" id="KUM56174.1"/>
    </source>
</evidence>
<dbReference type="EMBL" id="LLXE01000537">
    <property type="protein sequence ID" value="KUM56174.1"/>
    <property type="molecule type" value="Genomic_DNA"/>
</dbReference>
<feature type="region of interest" description="Disordered" evidence="1">
    <location>
        <begin position="60"/>
        <end position="122"/>
    </location>
</feature>
<feature type="compositionally biased region" description="Polar residues" evidence="1">
    <location>
        <begin position="94"/>
        <end position="122"/>
    </location>
</feature>
<proteinExistence type="predicted"/>
<organism evidence="2 3">
    <name type="scientific">Penicillium freii</name>
    <dbReference type="NCBI Taxonomy" id="48697"/>
    <lineage>
        <taxon>Eukaryota</taxon>
        <taxon>Fungi</taxon>
        <taxon>Dikarya</taxon>
        <taxon>Ascomycota</taxon>
        <taxon>Pezizomycotina</taxon>
        <taxon>Eurotiomycetes</taxon>
        <taxon>Eurotiomycetidae</taxon>
        <taxon>Eurotiales</taxon>
        <taxon>Aspergillaceae</taxon>
        <taxon>Penicillium</taxon>
    </lineage>
</organism>
<dbReference type="Proteomes" id="UP000055045">
    <property type="component" value="Unassembled WGS sequence"/>
</dbReference>
<accession>A0A101M8Y8</accession>